<evidence type="ECO:0000256" key="1">
    <source>
        <dbReference type="SAM" id="Phobius"/>
    </source>
</evidence>
<dbReference type="OrthoDB" id="7526385at2759"/>
<feature type="non-terminal residue" evidence="3">
    <location>
        <position position="1"/>
    </location>
</feature>
<feature type="domain" description="Cytochrome b/b6 N-terminal region profile" evidence="2">
    <location>
        <begin position="1"/>
        <end position="92"/>
    </location>
</feature>
<keyword evidence="1" id="KW-0812">Transmembrane</keyword>
<comment type="caution">
    <text evidence="3">The sequence shown here is derived from an EMBL/GenBank/DDBJ whole genome shotgun (WGS) entry which is preliminary data.</text>
</comment>
<dbReference type="InterPro" id="IPR027387">
    <property type="entry name" value="Cytb/b6-like_sf"/>
</dbReference>
<protein>
    <submittedName>
        <fullName evidence="3">CYB protein</fullName>
    </submittedName>
</protein>
<sequence>IIRNIHINGTSLFFICVYLHIGRNLYYNSFSILLLSITTVFLGYVFPYEKPISLILLSFISTQILLYSLEIAISLIQAYVFLILSTLYRRET</sequence>
<dbReference type="GO" id="GO:0022904">
    <property type="term" value="P:respiratory electron transport chain"/>
    <property type="evidence" value="ECO:0007669"/>
    <property type="project" value="InterPro"/>
</dbReference>
<feature type="transmembrane region" description="Helical" evidence="1">
    <location>
        <begin position="66"/>
        <end position="88"/>
    </location>
</feature>
<proteinExistence type="predicted"/>
<feature type="transmembrane region" description="Helical" evidence="1">
    <location>
        <begin position="25"/>
        <end position="46"/>
    </location>
</feature>
<name>A0A836K4M7_9HYME</name>
<gene>
    <name evidence="3" type="primary">Mtcyb_2</name>
    <name evidence="3" type="ORF">G6Z77_0006155</name>
</gene>
<dbReference type="GO" id="GO:0016491">
    <property type="term" value="F:oxidoreductase activity"/>
    <property type="evidence" value="ECO:0007669"/>
    <property type="project" value="InterPro"/>
</dbReference>
<reference evidence="3 4" key="1">
    <citation type="submission" date="2020-02" db="EMBL/GenBank/DDBJ databases">
        <title>Relaxed selection underlies rapid genomic changes in the transitions from sociality to social parasitism in ants.</title>
        <authorList>
            <person name="Bi X."/>
        </authorList>
    </citation>
    <scope>NUCLEOTIDE SEQUENCE [LARGE SCALE GENOMIC DNA]</scope>
    <source>
        <strain evidence="3">BGI-DK2014b</strain>
        <tissue evidence="3">Whole body</tissue>
    </source>
</reference>
<dbReference type="InterPro" id="IPR016174">
    <property type="entry name" value="Di-haem_cyt_TM"/>
</dbReference>
<dbReference type="Proteomes" id="UP000670152">
    <property type="component" value="Unassembled WGS sequence"/>
</dbReference>
<keyword evidence="1" id="KW-1133">Transmembrane helix</keyword>
<keyword evidence="1" id="KW-0472">Membrane</keyword>
<dbReference type="Gene3D" id="1.20.810.10">
    <property type="entry name" value="Cytochrome Bc1 Complex, Chain C"/>
    <property type="match status" value="1"/>
</dbReference>
<feature type="non-terminal residue" evidence="3">
    <location>
        <position position="92"/>
    </location>
</feature>
<organism evidence="3 4">
    <name type="scientific">Acromyrmex heyeri</name>
    <dbReference type="NCBI Taxonomy" id="230685"/>
    <lineage>
        <taxon>Eukaryota</taxon>
        <taxon>Metazoa</taxon>
        <taxon>Ecdysozoa</taxon>
        <taxon>Arthropoda</taxon>
        <taxon>Hexapoda</taxon>
        <taxon>Insecta</taxon>
        <taxon>Pterygota</taxon>
        <taxon>Neoptera</taxon>
        <taxon>Endopterygota</taxon>
        <taxon>Hymenoptera</taxon>
        <taxon>Apocrita</taxon>
        <taxon>Aculeata</taxon>
        <taxon>Formicoidea</taxon>
        <taxon>Formicidae</taxon>
        <taxon>Myrmicinae</taxon>
        <taxon>Acromyrmex</taxon>
    </lineage>
</organism>
<keyword evidence="4" id="KW-1185">Reference proteome</keyword>
<dbReference type="GO" id="GO:0016020">
    <property type="term" value="C:membrane"/>
    <property type="evidence" value="ECO:0007669"/>
    <property type="project" value="InterPro"/>
</dbReference>
<dbReference type="InterPro" id="IPR005797">
    <property type="entry name" value="Cyt_b/b6_N"/>
</dbReference>
<evidence type="ECO:0000259" key="2">
    <source>
        <dbReference type="PROSITE" id="PS51002"/>
    </source>
</evidence>
<dbReference type="EMBL" id="JAANIB010002011">
    <property type="protein sequence ID" value="KAG5342015.1"/>
    <property type="molecule type" value="Genomic_DNA"/>
</dbReference>
<dbReference type="Pfam" id="PF00033">
    <property type="entry name" value="Cytochrome_B"/>
    <property type="match status" value="1"/>
</dbReference>
<dbReference type="AlphaFoldDB" id="A0A836K4M7"/>
<evidence type="ECO:0000313" key="4">
    <source>
        <dbReference type="Proteomes" id="UP000670152"/>
    </source>
</evidence>
<dbReference type="SUPFAM" id="SSF81342">
    <property type="entry name" value="Transmembrane di-heme cytochromes"/>
    <property type="match status" value="1"/>
</dbReference>
<accession>A0A836K4M7</accession>
<evidence type="ECO:0000313" key="3">
    <source>
        <dbReference type="EMBL" id="KAG5342015.1"/>
    </source>
</evidence>
<dbReference type="GO" id="GO:0009055">
    <property type="term" value="F:electron transfer activity"/>
    <property type="evidence" value="ECO:0007669"/>
    <property type="project" value="InterPro"/>
</dbReference>
<dbReference type="PROSITE" id="PS51002">
    <property type="entry name" value="CYTB_NTER"/>
    <property type="match status" value="1"/>
</dbReference>